<proteinExistence type="predicted"/>
<keyword evidence="1" id="KW-0472">Membrane</keyword>
<dbReference type="Pfam" id="PF13800">
    <property type="entry name" value="Sigma_reg_N"/>
    <property type="match status" value="1"/>
</dbReference>
<dbReference type="InterPro" id="IPR029101">
    <property type="entry name" value="Sigma_reg_N"/>
</dbReference>
<gene>
    <name evidence="4" type="ORF">NCTC4670_01738</name>
</gene>
<dbReference type="EMBL" id="UHFG01000004">
    <property type="protein sequence ID" value="SUN50928.1"/>
    <property type="molecule type" value="Genomic_DNA"/>
</dbReference>
<evidence type="ECO:0000313" key="5">
    <source>
        <dbReference type="Proteomes" id="UP000254797"/>
    </source>
</evidence>
<organism evidence="4 5">
    <name type="scientific">Streptococcus dysgalactiae subsp. dysgalactiae</name>
    <dbReference type="NCBI Taxonomy" id="99822"/>
    <lineage>
        <taxon>Bacteria</taxon>
        <taxon>Bacillati</taxon>
        <taxon>Bacillota</taxon>
        <taxon>Bacilli</taxon>
        <taxon>Lactobacillales</taxon>
        <taxon>Streptococcaceae</taxon>
        <taxon>Streptococcus</taxon>
    </lineage>
</organism>
<accession>A0A380JXH1</accession>
<evidence type="ECO:0000313" key="4">
    <source>
        <dbReference type="EMBL" id="SUN50928.1"/>
    </source>
</evidence>
<dbReference type="RefSeq" id="WP_115246513.1">
    <property type="nucleotide sequence ID" value="NZ_JAIEZZ010000005.1"/>
</dbReference>
<feature type="transmembrane region" description="Helical" evidence="1">
    <location>
        <begin position="20"/>
        <end position="41"/>
    </location>
</feature>
<evidence type="ECO:0000259" key="3">
    <source>
        <dbReference type="Pfam" id="PF13800"/>
    </source>
</evidence>
<evidence type="ECO:0000259" key="2">
    <source>
        <dbReference type="Pfam" id="PF13791"/>
    </source>
</evidence>
<name>A0A380JXH1_STRDY</name>
<feature type="domain" description="Sigma factor regulator C-terminal" evidence="2">
    <location>
        <begin position="164"/>
        <end position="347"/>
    </location>
</feature>
<evidence type="ECO:0000256" key="1">
    <source>
        <dbReference type="SAM" id="Phobius"/>
    </source>
</evidence>
<reference evidence="4 5" key="1">
    <citation type="submission" date="2018-06" db="EMBL/GenBank/DDBJ databases">
        <authorList>
            <consortium name="Pathogen Informatics"/>
            <person name="Doyle S."/>
        </authorList>
    </citation>
    <scope>NUCLEOTIDE SEQUENCE [LARGE SCALE GENOMIC DNA]</scope>
    <source>
        <strain evidence="4 5">NCTC4670</strain>
    </source>
</reference>
<keyword evidence="1" id="KW-0812">Transmembrane</keyword>
<feature type="domain" description="Sigma factor regulator N-terminal" evidence="3">
    <location>
        <begin position="9"/>
        <end position="94"/>
    </location>
</feature>
<dbReference type="AlphaFoldDB" id="A0A380JXH1"/>
<keyword evidence="1" id="KW-1133">Transmembrane helix</keyword>
<dbReference type="Pfam" id="PF13791">
    <property type="entry name" value="Sigma_reg_C"/>
    <property type="match status" value="1"/>
</dbReference>
<protein>
    <submittedName>
        <fullName evidence="4">Membrane protein</fullName>
    </submittedName>
</protein>
<sequence length="359" mass="41416">MMISTDFEKLAKRHKRRNIFRTVTISVVLSLFLMVLGFIGLNRLTSKNGQSIQQYYTVISEIAYPNISYSSWGYDATSQFTGNFVSHRFKDIDGISVPFEKYEHYYSLILNQKSSANNNSLMSDDNGRSMYTRASHYKVPMFFNKGKRMQLGSIKPTQDIPLISQMSGQAVEVAITFDKGYTLKEMEQFIPKNLKLNWIWSGVQLDYLESQFGFTPYFNLGLTAEQQKKMNAEIAKAYQTKKNPDLNPIYQKYSHKSVVSPVEGMENSYTAFQDRLEQYFKMEESSLQTVTTEDGEVYSSKAMLKEYLKQNKNPKTAKFEGVILTGRAENFDQLQNADWIYASNIGQSIQIQPYHQLEK</sequence>
<dbReference type="Proteomes" id="UP000254797">
    <property type="component" value="Unassembled WGS sequence"/>
</dbReference>
<dbReference type="InterPro" id="IPR025672">
    <property type="entry name" value="Sigma_reg_C_dom"/>
</dbReference>